<dbReference type="AlphaFoldDB" id="A0A8J8VXV4"/>
<keyword evidence="7" id="KW-1185">Reference proteome</keyword>
<proteinExistence type="inferred from homology"/>
<dbReference type="Pfam" id="PF04568">
    <property type="entry name" value="IATP"/>
    <property type="match status" value="1"/>
</dbReference>
<protein>
    <recommendedName>
        <fullName evidence="4">ATPase inhibitor, mitochondrial</fullName>
    </recommendedName>
</protein>
<evidence type="ECO:0000313" key="7">
    <source>
        <dbReference type="Proteomes" id="UP000631181"/>
    </source>
</evidence>
<dbReference type="GO" id="GO:0005739">
    <property type="term" value="C:mitochondrion"/>
    <property type="evidence" value="ECO:0007669"/>
    <property type="project" value="UniProtKB-SubCell"/>
</dbReference>
<dbReference type="OrthoDB" id="5532350at2759"/>
<dbReference type="Gene3D" id="1.20.5.500">
    <property type="entry name" value="Single helix bin"/>
    <property type="match status" value="1"/>
</dbReference>
<evidence type="ECO:0000256" key="2">
    <source>
        <dbReference type="ARBA" id="ARBA00010901"/>
    </source>
</evidence>
<keyword evidence="5" id="KW-0175">Coiled coil</keyword>
<dbReference type="GO" id="GO:0042030">
    <property type="term" value="F:ATPase inhibitor activity"/>
    <property type="evidence" value="ECO:0007669"/>
    <property type="project" value="InterPro"/>
</dbReference>
<dbReference type="Proteomes" id="UP000631181">
    <property type="component" value="Unassembled WGS sequence"/>
</dbReference>
<gene>
    <name evidence="6" type="ORF">PECM_000846</name>
</gene>
<comment type="subcellular location">
    <subcellularLocation>
        <location evidence="1">Mitochondrion</location>
    </subcellularLocation>
</comment>
<evidence type="ECO:0000313" key="6">
    <source>
        <dbReference type="EMBL" id="KAF7713622.1"/>
    </source>
</evidence>
<reference evidence="6" key="1">
    <citation type="journal article" date="2020" name="Front. Microbiol.">
        <title>Gene regulatory networks of Penicillium echinulatum 2HH and Penicillium oxalicum 114-2 inferred by a computational biology approach.</title>
        <authorList>
            <person name="Lenz A.R."/>
            <person name="Galan-Vasquez E."/>
            <person name="Balbinot E."/>
            <person name="De Abreu F.P."/>
            <person name="De Oliveira N.S."/>
            <person name="Da Rosa L.O."/>
            <person name="De Avila E Silva S."/>
            <person name="Camassola M."/>
            <person name="Dillon A.J.P."/>
            <person name="Perez-Rueda E."/>
        </authorList>
    </citation>
    <scope>NUCLEOTIDE SEQUENCE</scope>
    <source>
        <strain evidence="6">S1M29</strain>
    </source>
</reference>
<evidence type="ECO:0000256" key="4">
    <source>
        <dbReference type="RuleBase" id="RU368087"/>
    </source>
</evidence>
<evidence type="ECO:0000256" key="1">
    <source>
        <dbReference type="ARBA" id="ARBA00004173"/>
    </source>
</evidence>
<dbReference type="InterPro" id="IPR007648">
    <property type="entry name" value="ATPase_inhibitor_mt"/>
</dbReference>
<feature type="coiled-coil region" evidence="5">
    <location>
        <begin position="67"/>
        <end position="101"/>
    </location>
</feature>
<comment type="function">
    <text evidence="4">Inhibits the enzyme activity of ATPase.</text>
</comment>
<organism evidence="6 7">
    <name type="scientific">Penicillium ucsense</name>
    <dbReference type="NCBI Taxonomy" id="2839758"/>
    <lineage>
        <taxon>Eukaryota</taxon>
        <taxon>Fungi</taxon>
        <taxon>Dikarya</taxon>
        <taxon>Ascomycota</taxon>
        <taxon>Pezizomycotina</taxon>
        <taxon>Eurotiomycetes</taxon>
        <taxon>Eurotiomycetidae</taxon>
        <taxon>Eurotiales</taxon>
        <taxon>Aspergillaceae</taxon>
        <taxon>Penicillium</taxon>
    </lineage>
</organism>
<comment type="caution">
    <text evidence="6">The sequence shown here is derived from an EMBL/GenBank/DDBJ whole genome shotgun (WGS) entry which is preliminary data.</text>
</comment>
<name>A0A8J8VXV4_9EURO</name>
<evidence type="ECO:0000256" key="3">
    <source>
        <dbReference type="ARBA" id="ARBA00023128"/>
    </source>
</evidence>
<evidence type="ECO:0000256" key="5">
    <source>
        <dbReference type="SAM" id="Coils"/>
    </source>
</evidence>
<dbReference type="EMBL" id="WIWV01000111">
    <property type="protein sequence ID" value="KAF7713622.1"/>
    <property type="molecule type" value="Genomic_DNA"/>
</dbReference>
<sequence>MHALARPLLRKPYHHSTRPLFFLARSLSSTTCTMGAGDTGAPRARGSLAEKDRFQQREAAQEAMYIRQHEMEKLERLRAKMKESQKHIAELDKHLEEYAKTQGGEQN</sequence>
<accession>A0A8J8VXV4</accession>
<comment type="similarity">
    <text evidence="2 4">Belongs to the ATPase inhibitor family.</text>
</comment>
<keyword evidence="3" id="KW-0496">Mitochondrion</keyword>